<accession>A0A0E9SMN0</accession>
<name>A0A0E9SMN0_ANGAN</name>
<organism evidence="2">
    <name type="scientific">Anguilla anguilla</name>
    <name type="common">European freshwater eel</name>
    <name type="synonym">Muraena anguilla</name>
    <dbReference type="NCBI Taxonomy" id="7936"/>
    <lineage>
        <taxon>Eukaryota</taxon>
        <taxon>Metazoa</taxon>
        <taxon>Chordata</taxon>
        <taxon>Craniata</taxon>
        <taxon>Vertebrata</taxon>
        <taxon>Euteleostomi</taxon>
        <taxon>Actinopterygii</taxon>
        <taxon>Neopterygii</taxon>
        <taxon>Teleostei</taxon>
        <taxon>Anguilliformes</taxon>
        <taxon>Anguillidae</taxon>
        <taxon>Anguilla</taxon>
    </lineage>
</organism>
<dbReference type="EMBL" id="GBXM01066829">
    <property type="protein sequence ID" value="JAH41748.1"/>
    <property type="molecule type" value="Transcribed_RNA"/>
</dbReference>
<evidence type="ECO:0000313" key="2">
    <source>
        <dbReference type="EMBL" id="JAH41748.1"/>
    </source>
</evidence>
<reference evidence="2" key="1">
    <citation type="submission" date="2014-11" db="EMBL/GenBank/DDBJ databases">
        <authorList>
            <person name="Amaro Gonzalez C."/>
        </authorList>
    </citation>
    <scope>NUCLEOTIDE SEQUENCE</scope>
</reference>
<feature type="chain" id="PRO_5002432498" evidence="1">
    <location>
        <begin position="17"/>
        <end position="35"/>
    </location>
</feature>
<evidence type="ECO:0000256" key="1">
    <source>
        <dbReference type="SAM" id="SignalP"/>
    </source>
</evidence>
<reference evidence="2" key="2">
    <citation type="journal article" date="2015" name="Fish Shellfish Immunol.">
        <title>Early steps in the European eel (Anguilla anguilla)-Vibrio vulnificus interaction in the gills: Role of the RtxA13 toxin.</title>
        <authorList>
            <person name="Callol A."/>
            <person name="Pajuelo D."/>
            <person name="Ebbesson L."/>
            <person name="Teles M."/>
            <person name="MacKenzie S."/>
            <person name="Amaro C."/>
        </authorList>
    </citation>
    <scope>NUCLEOTIDE SEQUENCE</scope>
</reference>
<protein>
    <submittedName>
        <fullName evidence="2">Uncharacterized protein</fullName>
    </submittedName>
</protein>
<keyword evidence="1" id="KW-0732">Signal</keyword>
<feature type="signal peptide" evidence="1">
    <location>
        <begin position="1"/>
        <end position="16"/>
    </location>
</feature>
<dbReference type="AlphaFoldDB" id="A0A0E9SMN0"/>
<proteinExistence type="predicted"/>
<sequence>MDNCFVLVILYWSLLCFLSHRPKTSCCLHMECLTF</sequence>